<dbReference type="SUPFAM" id="SSF48452">
    <property type="entry name" value="TPR-like"/>
    <property type="match status" value="1"/>
</dbReference>
<evidence type="ECO:0000256" key="5">
    <source>
        <dbReference type="ARBA" id="ARBA00022519"/>
    </source>
</evidence>
<evidence type="ECO:0000256" key="3">
    <source>
        <dbReference type="ARBA" id="ARBA00004744"/>
    </source>
</evidence>
<dbReference type="EMBL" id="SLXI01000004">
    <property type="protein sequence ID" value="TCP12233.1"/>
    <property type="molecule type" value="Genomic_DNA"/>
</dbReference>
<keyword evidence="9" id="KW-0627">Porphyrin biosynthesis</keyword>
<dbReference type="InterPro" id="IPR010817">
    <property type="entry name" value="HemY_N"/>
</dbReference>
<feature type="domain" description="HemY N-terminal" evidence="12">
    <location>
        <begin position="26"/>
        <end position="132"/>
    </location>
</feature>
<feature type="transmembrane region" description="Helical" evidence="11">
    <location>
        <begin position="39"/>
        <end position="62"/>
    </location>
</feature>
<dbReference type="InterPro" id="IPR005254">
    <property type="entry name" value="Heme_biosyn_assoc_TPR_pro"/>
</dbReference>
<name>A0A4R2MZZ2_9PAST</name>
<proteinExistence type="predicted"/>
<evidence type="ECO:0000256" key="7">
    <source>
        <dbReference type="ARBA" id="ARBA00022989"/>
    </source>
</evidence>
<keyword evidence="5" id="KW-0997">Cell inner membrane</keyword>
<dbReference type="Proteomes" id="UP000294841">
    <property type="component" value="Unassembled WGS sequence"/>
</dbReference>
<dbReference type="OrthoDB" id="7067577at2"/>
<evidence type="ECO:0000256" key="8">
    <source>
        <dbReference type="ARBA" id="ARBA00023136"/>
    </source>
</evidence>
<protein>
    <submittedName>
        <fullName evidence="13">HemY protein</fullName>
    </submittedName>
</protein>
<dbReference type="RefSeq" id="WP_132023769.1">
    <property type="nucleotide sequence ID" value="NZ_CP016605.1"/>
</dbReference>
<evidence type="ECO:0000313" key="13">
    <source>
        <dbReference type="EMBL" id="TCP12233.1"/>
    </source>
</evidence>
<accession>A0A4R2MZZ2</accession>
<dbReference type="GO" id="GO:0006779">
    <property type="term" value="P:porphyrin-containing compound biosynthetic process"/>
    <property type="evidence" value="ECO:0007669"/>
    <property type="project" value="UniProtKB-KW"/>
</dbReference>
<dbReference type="AlphaFoldDB" id="A0A4R2MZZ2"/>
<comment type="pathway">
    <text evidence="3">Porphyrin-containing compound metabolism; protoheme biosynthesis.</text>
</comment>
<keyword evidence="14" id="KW-1185">Reference proteome</keyword>
<evidence type="ECO:0000259" key="12">
    <source>
        <dbReference type="Pfam" id="PF07219"/>
    </source>
</evidence>
<reference evidence="13 14" key="1">
    <citation type="submission" date="2019-03" db="EMBL/GenBank/DDBJ databases">
        <title>Genomic Encyclopedia of Type Strains, Phase IV (KMG-IV): sequencing the most valuable type-strain genomes for metagenomic binning, comparative biology and taxonomic classification.</title>
        <authorList>
            <person name="Goeker M."/>
        </authorList>
    </citation>
    <scope>NUCLEOTIDE SEQUENCE [LARGE SCALE GENOMIC DNA]</scope>
    <source>
        <strain evidence="13 14">DSM 28231</strain>
    </source>
</reference>
<keyword evidence="6 11" id="KW-0812">Transmembrane</keyword>
<dbReference type="Pfam" id="PF07219">
    <property type="entry name" value="HemY_N"/>
    <property type="match status" value="1"/>
</dbReference>
<dbReference type="InterPro" id="IPR011990">
    <property type="entry name" value="TPR-like_helical_dom_sf"/>
</dbReference>
<comment type="function">
    <text evidence="1">Involved in a late step of protoheme IX synthesis.</text>
</comment>
<keyword evidence="7 11" id="KW-1133">Transmembrane helix</keyword>
<gene>
    <name evidence="13" type="ORF">EV697_10438</name>
</gene>
<sequence>MLRVLFLMLVLLAGLVAGPYLSGKQGYVLIETAGYRYELSITMLVVIFVCLMAVVYGIEWIITRFLRASRNSYTWFSKRKREKAQRQTLQGLMKMDEGDYSKAEKLIGKSAKHSNEPVLNLIKAATAAQKQGDELSANRYLIEATEIAGEDSLIVEIARTRILLAQNKLPAARSAVDSLLVMTSRNKEVLKLAVKIYLKSHAYQALDDILDRIEKSGLYTSQDFSTLQRQVEDGLLDEKMNEEGVDGLLKWWGDQPRQRRNDLYVKIGMIRRLIDSDDHDSAYDLVIETLKKVEKGSELENDLCLQLTRLQASDNKKLLKLLEKRVKNDDGKCCCIYRALGYLYIRKGNFEKASELFKKVLANKECLQSNDTTMAIYAFEKNGELELAQQTRLESVKLAMFAKDQEVDLLLDSTPKLAEDSKILLEQK</sequence>
<keyword evidence="10" id="KW-0802">TPR repeat</keyword>
<dbReference type="InterPro" id="IPR019734">
    <property type="entry name" value="TPR_rpt"/>
</dbReference>
<dbReference type="Gene3D" id="1.25.40.10">
    <property type="entry name" value="Tetratricopeptide repeat domain"/>
    <property type="match status" value="2"/>
</dbReference>
<dbReference type="UniPathway" id="UPA00252"/>
<evidence type="ECO:0000256" key="1">
    <source>
        <dbReference type="ARBA" id="ARBA00002962"/>
    </source>
</evidence>
<comment type="caution">
    <text evidence="13">The sequence shown here is derived from an EMBL/GenBank/DDBJ whole genome shotgun (WGS) entry which is preliminary data.</text>
</comment>
<organism evidence="13 14">
    <name type="scientific">Bisgaardia hudsonensis</name>
    <dbReference type="NCBI Taxonomy" id="109472"/>
    <lineage>
        <taxon>Bacteria</taxon>
        <taxon>Pseudomonadati</taxon>
        <taxon>Pseudomonadota</taxon>
        <taxon>Gammaproteobacteria</taxon>
        <taxon>Pasteurellales</taxon>
        <taxon>Pasteurellaceae</taxon>
        <taxon>Bisgaardia</taxon>
    </lineage>
</organism>
<dbReference type="GO" id="GO:0005886">
    <property type="term" value="C:plasma membrane"/>
    <property type="evidence" value="ECO:0007669"/>
    <property type="project" value="UniProtKB-SubCell"/>
</dbReference>
<evidence type="ECO:0000256" key="6">
    <source>
        <dbReference type="ARBA" id="ARBA00022692"/>
    </source>
</evidence>
<evidence type="ECO:0000256" key="10">
    <source>
        <dbReference type="PROSITE-ProRule" id="PRU00339"/>
    </source>
</evidence>
<dbReference type="PROSITE" id="PS50005">
    <property type="entry name" value="TPR"/>
    <property type="match status" value="1"/>
</dbReference>
<comment type="subcellular location">
    <subcellularLocation>
        <location evidence="2">Cell inner membrane</location>
        <topology evidence="2">Multi-pass membrane protein</topology>
    </subcellularLocation>
</comment>
<evidence type="ECO:0000313" key="14">
    <source>
        <dbReference type="Proteomes" id="UP000294841"/>
    </source>
</evidence>
<keyword evidence="8 11" id="KW-0472">Membrane</keyword>
<evidence type="ECO:0000256" key="4">
    <source>
        <dbReference type="ARBA" id="ARBA00022475"/>
    </source>
</evidence>
<evidence type="ECO:0000256" key="9">
    <source>
        <dbReference type="ARBA" id="ARBA00023244"/>
    </source>
</evidence>
<evidence type="ECO:0000256" key="2">
    <source>
        <dbReference type="ARBA" id="ARBA00004429"/>
    </source>
</evidence>
<evidence type="ECO:0000256" key="11">
    <source>
        <dbReference type="SAM" id="Phobius"/>
    </source>
</evidence>
<feature type="repeat" description="TPR" evidence="10">
    <location>
        <begin position="334"/>
        <end position="367"/>
    </location>
</feature>
<dbReference type="NCBIfam" id="TIGR00540">
    <property type="entry name" value="TPR_hemY_coli"/>
    <property type="match status" value="1"/>
</dbReference>
<dbReference type="GO" id="GO:0042168">
    <property type="term" value="P:heme metabolic process"/>
    <property type="evidence" value="ECO:0007669"/>
    <property type="project" value="InterPro"/>
</dbReference>
<keyword evidence="4" id="KW-1003">Cell membrane</keyword>